<sequence>MRGKYIPRHRISTAQKNSSIKVDTIKSGRVRLPPPNLFLSPLRQRVNNQMINTKDMHDGTTMEPVQVINTVPQTHITPKTVIPTDGTAESAIRQLQPVSPEVQHNESLLSGQIIDLTEKNSATVEENKDQSLLKISPFQPEPLYSQSQRTQEKSRAKTTSARDEILEFLKTDSGSVRLAKILASRNMTLAELIEHRERGSSQQHLADIFRESRQPVYQPTDANMSEAYETEPNHAIINNEVKNVRNLQQINETGIPSIQEMFSFLEESDSKPSDQEMNQQTPFKSTEEQVNSETHSTEGSEYSEQTLQREPQVPDTLPSFQPNPHLHNPHVPTLKPSDPSSYTWKISYQQPDTIHSFGPTNPYFSSGRRPFITSRLTTPASATPLTNNDIAHSILLVENMGQVREVASTGVRSMKGPIQVHSDEDKQFDILYREDIDDPESDSGLTTDVKSTFIVSSAILGLAILGFLAIFVVCRWRQKQARRRFVDGIVNARAHSPILMQPEEINVRQSLRPVMVNTQDLYKTDISLDCDDDNQDTRSRRYYLWRTIRKTLRYK</sequence>
<keyword evidence="2" id="KW-0812">Transmembrane</keyword>
<dbReference type="AlphaFoldDB" id="A0A2J7RSA3"/>
<organism evidence="3 4">
    <name type="scientific">Cryptotermes secundus</name>
    <dbReference type="NCBI Taxonomy" id="105785"/>
    <lineage>
        <taxon>Eukaryota</taxon>
        <taxon>Metazoa</taxon>
        <taxon>Ecdysozoa</taxon>
        <taxon>Arthropoda</taxon>
        <taxon>Hexapoda</taxon>
        <taxon>Insecta</taxon>
        <taxon>Pterygota</taxon>
        <taxon>Neoptera</taxon>
        <taxon>Polyneoptera</taxon>
        <taxon>Dictyoptera</taxon>
        <taxon>Blattodea</taxon>
        <taxon>Blattoidea</taxon>
        <taxon>Termitoidae</taxon>
        <taxon>Kalotermitidae</taxon>
        <taxon>Cryptotermitinae</taxon>
        <taxon>Cryptotermes</taxon>
    </lineage>
</organism>
<name>A0A2J7RSA3_9NEOP</name>
<gene>
    <name evidence="3" type="ORF">B7P43_G14538</name>
</gene>
<feature type="region of interest" description="Disordered" evidence="1">
    <location>
        <begin position="267"/>
        <end position="310"/>
    </location>
</feature>
<accession>A0A2J7RSA3</accession>
<evidence type="ECO:0000313" key="4">
    <source>
        <dbReference type="Proteomes" id="UP000235965"/>
    </source>
</evidence>
<feature type="compositionally biased region" description="Polar residues" evidence="1">
    <location>
        <begin position="275"/>
        <end position="309"/>
    </location>
</feature>
<proteinExistence type="predicted"/>
<comment type="caution">
    <text evidence="3">The sequence shown here is derived from an EMBL/GenBank/DDBJ whole genome shotgun (WGS) entry which is preliminary data.</text>
</comment>
<reference evidence="3 4" key="1">
    <citation type="submission" date="2017-12" db="EMBL/GenBank/DDBJ databases">
        <title>Hemimetabolous genomes reveal molecular basis of termite eusociality.</title>
        <authorList>
            <person name="Harrison M.C."/>
            <person name="Jongepier E."/>
            <person name="Robertson H.M."/>
            <person name="Arning N."/>
            <person name="Bitard-Feildel T."/>
            <person name="Chao H."/>
            <person name="Childers C.P."/>
            <person name="Dinh H."/>
            <person name="Doddapaneni H."/>
            <person name="Dugan S."/>
            <person name="Gowin J."/>
            <person name="Greiner C."/>
            <person name="Han Y."/>
            <person name="Hu H."/>
            <person name="Hughes D.S.T."/>
            <person name="Huylmans A.-K."/>
            <person name="Kemena C."/>
            <person name="Kremer L.P.M."/>
            <person name="Lee S.L."/>
            <person name="Lopez-Ezquerra A."/>
            <person name="Mallet L."/>
            <person name="Monroy-Kuhn J.M."/>
            <person name="Moser A."/>
            <person name="Murali S.C."/>
            <person name="Muzny D.M."/>
            <person name="Otani S."/>
            <person name="Piulachs M.-D."/>
            <person name="Poelchau M."/>
            <person name="Qu J."/>
            <person name="Schaub F."/>
            <person name="Wada-Katsumata A."/>
            <person name="Worley K.C."/>
            <person name="Xie Q."/>
            <person name="Ylla G."/>
            <person name="Poulsen M."/>
            <person name="Gibbs R.A."/>
            <person name="Schal C."/>
            <person name="Richards S."/>
            <person name="Belles X."/>
            <person name="Korb J."/>
            <person name="Bornberg-Bauer E."/>
        </authorList>
    </citation>
    <scope>NUCLEOTIDE SEQUENCE [LARGE SCALE GENOMIC DNA]</scope>
    <source>
        <tissue evidence="3">Whole body</tissue>
    </source>
</reference>
<evidence type="ECO:0000313" key="3">
    <source>
        <dbReference type="EMBL" id="PNF43709.1"/>
    </source>
</evidence>
<dbReference type="STRING" id="105785.A0A2J7RSA3"/>
<evidence type="ECO:0000256" key="1">
    <source>
        <dbReference type="SAM" id="MobiDB-lite"/>
    </source>
</evidence>
<feature type="transmembrane region" description="Helical" evidence="2">
    <location>
        <begin position="453"/>
        <end position="474"/>
    </location>
</feature>
<feature type="region of interest" description="Disordered" evidence="1">
    <location>
        <begin position="127"/>
        <end position="158"/>
    </location>
</feature>
<dbReference type="InParanoid" id="A0A2J7RSA3"/>
<keyword evidence="2" id="KW-1133">Transmembrane helix</keyword>
<evidence type="ECO:0000256" key="2">
    <source>
        <dbReference type="SAM" id="Phobius"/>
    </source>
</evidence>
<dbReference type="Proteomes" id="UP000235965">
    <property type="component" value="Unassembled WGS sequence"/>
</dbReference>
<dbReference type="EMBL" id="NEVH01000267">
    <property type="protein sequence ID" value="PNF43709.1"/>
    <property type="molecule type" value="Genomic_DNA"/>
</dbReference>
<protein>
    <submittedName>
        <fullName evidence="3">Uncharacterized protein</fullName>
    </submittedName>
</protein>
<keyword evidence="2" id="KW-0472">Membrane</keyword>
<keyword evidence="4" id="KW-1185">Reference proteome</keyword>